<evidence type="ECO:0000259" key="5">
    <source>
        <dbReference type="SMART" id="SM00062"/>
    </source>
</evidence>
<keyword evidence="4" id="KW-0732">Signal</keyword>
<reference evidence="6 7" key="1">
    <citation type="submission" date="2024-04" db="EMBL/GenBank/DDBJ databases">
        <authorList>
            <person name="Abashina T."/>
            <person name="Shaikin A."/>
        </authorList>
    </citation>
    <scope>NUCLEOTIDE SEQUENCE [LARGE SCALE GENOMIC DNA]</scope>
    <source>
        <strain evidence="6 7">AAFK</strain>
    </source>
</reference>
<accession>A0ABU9D9S2</accession>
<dbReference type="SUPFAM" id="SSF53850">
    <property type="entry name" value="Periplasmic binding protein-like II"/>
    <property type="match status" value="1"/>
</dbReference>
<comment type="similarity">
    <text evidence="2">Belongs to the bacterial solute-binding protein SsuA/TauA family.</text>
</comment>
<feature type="domain" description="Solute-binding protein family 3/N-terminal" evidence="5">
    <location>
        <begin position="18"/>
        <end position="226"/>
    </location>
</feature>
<protein>
    <submittedName>
        <fullName evidence="6">ABC transporter substrate-binding protein</fullName>
    </submittedName>
</protein>
<dbReference type="InterPro" id="IPR001638">
    <property type="entry name" value="Solute-binding_3/MltF_N"/>
</dbReference>
<gene>
    <name evidence="6" type="ORF">WOB96_10140</name>
</gene>
<dbReference type="InterPro" id="IPR015168">
    <property type="entry name" value="SsuA/THI5"/>
</dbReference>
<evidence type="ECO:0000256" key="1">
    <source>
        <dbReference type="ARBA" id="ARBA00004418"/>
    </source>
</evidence>
<dbReference type="Pfam" id="PF09084">
    <property type="entry name" value="NMT1"/>
    <property type="match status" value="1"/>
</dbReference>
<dbReference type="Proteomes" id="UP001446205">
    <property type="component" value="Unassembled WGS sequence"/>
</dbReference>
<evidence type="ECO:0000313" key="6">
    <source>
        <dbReference type="EMBL" id="MEK8090119.1"/>
    </source>
</evidence>
<dbReference type="InterPro" id="IPR010067">
    <property type="entry name" value="ABC_SsuA_sub-bd"/>
</dbReference>
<dbReference type="SMART" id="SM00062">
    <property type="entry name" value="PBPb"/>
    <property type="match status" value="1"/>
</dbReference>
<dbReference type="CDD" id="cd13563">
    <property type="entry name" value="PBP2_SsuA_like_6"/>
    <property type="match status" value="1"/>
</dbReference>
<evidence type="ECO:0000256" key="3">
    <source>
        <dbReference type="ARBA" id="ARBA00022448"/>
    </source>
</evidence>
<dbReference type="PANTHER" id="PTHR30024">
    <property type="entry name" value="ALIPHATIC SULFONATES-BINDING PROTEIN-RELATED"/>
    <property type="match status" value="1"/>
</dbReference>
<dbReference type="Gene3D" id="3.40.190.10">
    <property type="entry name" value="Periplasmic binding protein-like II"/>
    <property type="match status" value="2"/>
</dbReference>
<dbReference type="EMBL" id="JBBPCO010000009">
    <property type="protein sequence ID" value="MEK8090119.1"/>
    <property type="molecule type" value="Genomic_DNA"/>
</dbReference>
<name>A0ABU9D9S2_9PROT</name>
<comment type="subcellular location">
    <subcellularLocation>
        <location evidence="1">Periplasm</location>
    </subcellularLocation>
</comment>
<keyword evidence="7" id="KW-1185">Reference proteome</keyword>
<evidence type="ECO:0000256" key="2">
    <source>
        <dbReference type="ARBA" id="ARBA00010742"/>
    </source>
</evidence>
<keyword evidence="3" id="KW-0813">Transport</keyword>
<dbReference type="PANTHER" id="PTHR30024:SF47">
    <property type="entry name" value="TAURINE-BINDING PERIPLASMIC PROTEIN"/>
    <property type="match status" value="1"/>
</dbReference>
<sequence length="317" mass="34222">MLLGMGLALAGVQGAQAEIKVGVSDWPGWVAWYVAQEKGFFKKHGADVQLVWFPNYTDSIQALSAGRLDANSQALSDSLAPFAKNLPLKVVLVNDNSAGNDAILAKPAIKSIKDLKGKTVALEQYTLSHFLMLQALAKNGMKASDVRIVNMGAGDAAAAFMAGRVDAAAVWNPWVNRIQSSGKGHAIFTSKDIPGLIPDLLVAQQKSIAAHRKDYIGMIRAWFDAVQFIKTQPQAAAKIMAPKVKLPPEEYVKFLPGTRFFDAKLNQQALSPGNTAISLYYSGPVISRFLISEKLLRSAPDMKAHIDTSLYNAAVAK</sequence>
<dbReference type="RefSeq" id="WP_341371175.1">
    <property type="nucleotide sequence ID" value="NZ_JBBPCO010000009.1"/>
</dbReference>
<proteinExistence type="inferred from homology"/>
<dbReference type="NCBIfam" id="TIGR01728">
    <property type="entry name" value="SsuA_fam"/>
    <property type="match status" value="1"/>
</dbReference>
<organism evidence="6 7">
    <name type="scientific">Thermithiobacillus plumbiphilus</name>
    <dbReference type="NCBI Taxonomy" id="1729899"/>
    <lineage>
        <taxon>Bacteria</taxon>
        <taxon>Pseudomonadati</taxon>
        <taxon>Pseudomonadota</taxon>
        <taxon>Acidithiobacillia</taxon>
        <taxon>Acidithiobacillales</taxon>
        <taxon>Thermithiobacillaceae</taxon>
        <taxon>Thermithiobacillus</taxon>
    </lineage>
</organism>
<evidence type="ECO:0000313" key="7">
    <source>
        <dbReference type="Proteomes" id="UP001446205"/>
    </source>
</evidence>
<evidence type="ECO:0000256" key="4">
    <source>
        <dbReference type="ARBA" id="ARBA00022729"/>
    </source>
</evidence>
<comment type="caution">
    <text evidence="6">The sequence shown here is derived from an EMBL/GenBank/DDBJ whole genome shotgun (WGS) entry which is preliminary data.</text>
</comment>